<dbReference type="eggNOG" id="ENOG502R6KG">
    <property type="taxonomic scope" value="Eukaryota"/>
</dbReference>
<feature type="region of interest" description="Disordered" evidence="1">
    <location>
        <begin position="98"/>
        <end position="144"/>
    </location>
</feature>
<proteinExistence type="predicted"/>
<evidence type="ECO:0000313" key="3">
    <source>
        <dbReference type="Proteomes" id="UP000026960"/>
    </source>
</evidence>
<evidence type="ECO:0000256" key="1">
    <source>
        <dbReference type="SAM" id="MobiDB-lite"/>
    </source>
</evidence>
<accession>A0A0D3HB15</accession>
<name>A0A0D3HB15_9ORYZ</name>
<reference evidence="2" key="2">
    <citation type="submission" date="2015-03" db="UniProtKB">
        <authorList>
            <consortium name="EnsemblPlants"/>
        </authorList>
    </citation>
    <scope>IDENTIFICATION</scope>
</reference>
<dbReference type="Gramene" id="OBART10G01950.1">
    <property type="protein sequence ID" value="OBART10G01950.1"/>
    <property type="gene ID" value="OBART10G01950"/>
</dbReference>
<dbReference type="PaxDb" id="65489-OBART10G01950.1"/>
<dbReference type="Proteomes" id="UP000026960">
    <property type="component" value="Chromosome 10"/>
</dbReference>
<protein>
    <submittedName>
        <fullName evidence="2">Uncharacterized protein</fullName>
    </submittedName>
</protein>
<dbReference type="EnsemblPlants" id="OBART10G01950.1">
    <property type="protein sequence ID" value="OBART10G01950.1"/>
    <property type="gene ID" value="OBART10G01950"/>
</dbReference>
<evidence type="ECO:0000313" key="2">
    <source>
        <dbReference type="EnsemblPlants" id="OBART10G01950.1"/>
    </source>
</evidence>
<reference evidence="2" key="1">
    <citation type="journal article" date="2009" name="Rice">
        <title>De Novo Next Generation Sequencing of Plant Genomes.</title>
        <authorList>
            <person name="Rounsley S."/>
            <person name="Marri P.R."/>
            <person name="Yu Y."/>
            <person name="He R."/>
            <person name="Sisneros N."/>
            <person name="Goicoechea J.L."/>
            <person name="Lee S.J."/>
            <person name="Angelova A."/>
            <person name="Kudrna D."/>
            <person name="Luo M."/>
            <person name="Affourtit J."/>
            <person name="Desany B."/>
            <person name="Knight J."/>
            <person name="Niazi F."/>
            <person name="Egholm M."/>
            <person name="Wing R.A."/>
        </authorList>
    </citation>
    <scope>NUCLEOTIDE SEQUENCE [LARGE SCALE GENOMIC DNA]</scope>
    <source>
        <strain evidence="2">cv. IRGC 105608</strain>
    </source>
</reference>
<feature type="region of interest" description="Disordered" evidence="1">
    <location>
        <begin position="1"/>
        <end position="28"/>
    </location>
</feature>
<organism evidence="2">
    <name type="scientific">Oryza barthii</name>
    <dbReference type="NCBI Taxonomy" id="65489"/>
    <lineage>
        <taxon>Eukaryota</taxon>
        <taxon>Viridiplantae</taxon>
        <taxon>Streptophyta</taxon>
        <taxon>Embryophyta</taxon>
        <taxon>Tracheophyta</taxon>
        <taxon>Spermatophyta</taxon>
        <taxon>Magnoliopsida</taxon>
        <taxon>Liliopsida</taxon>
        <taxon>Poales</taxon>
        <taxon>Poaceae</taxon>
        <taxon>BOP clade</taxon>
        <taxon>Oryzoideae</taxon>
        <taxon>Oryzeae</taxon>
        <taxon>Oryzinae</taxon>
        <taxon>Oryza</taxon>
    </lineage>
</organism>
<sequence>MAVEERARNVHGAPVAGDGVPDHEPVKNPVEEKDEAMAASEHGVAVIVAAGEPPGEARGGDAVRRVQLGMKVGSTLLNPALKKPRRGCFRWRDWKRRRKPGSETMRRQRLQTTEARGREDGSGGRRRRISERRTSSSSGCAGAGEVTYQTEPMVFWDIVWTFSAGSFSVSGPIKPRLQCST</sequence>
<keyword evidence="3" id="KW-1185">Reference proteome</keyword>
<dbReference type="AlphaFoldDB" id="A0A0D3HB15"/>
<dbReference type="HOGENOM" id="CLU_1491218_0_0_1"/>